<feature type="repeat" description="TPR" evidence="1">
    <location>
        <begin position="282"/>
        <end position="315"/>
    </location>
</feature>
<keyword evidence="2" id="KW-0812">Transmembrane</keyword>
<dbReference type="PANTHER" id="PTHR34220">
    <property type="entry name" value="SENSOR HISTIDINE KINASE YPDA"/>
    <property type="match status" value="1"/>
</dbReference>
<dbReference type="Pfam" id="PF13176">
    <property type="entry name" value="TPR_7"/>
    <property type="match status" value="1"/>
</dbReference>
<evidence type="ECO:0000256" key="2">
    <source>
        <dbReference type="SAM" id="Phobius"/>
    </source>
</evidence>
<dbReference type="Gene3D" id="1.25.40.10">
    <property type="entry name" value="Tetratricopeptide repeat domain"/>
    <property type="match status" value="2"/>
</dbReference>
<evidence type="ECO:0000256" key="1">
    <source>
        <dbReference type="PROSITE-ProRule" id="PRU00339"/>
    </source>
</evidence>
<keyword evidence="1" id="KW-0802">TPR repeat</keyword>
<feature type="transmembrane region" description="Helical" evidence="2">
    <location>
        <begin position="447"/>
        <end position="470"/>
    </location>
</feature>
<evidence type="ECO:0000259" key="3">
    <source>
        <dbReference type="Pfam" id="PF06580"/>
    </source>
</evidence>
<evidence type="ECO:0000313" key="5">
    <source>
        <dbReference type="Proteomes" id="UP000276309"/>
    </source>
</evidence>
<protein>
    <recommendedName>
        <fullName evidence="3">Signal transduction histidine kinase internal region domain-containing protein</fullName>
    </recommendedName>
</protein>
<proteinExistence type="predicted"/>
<keyword evidence="2" id="KW-1133">Transmembrane helix</keyword>
<dbReference type="PANTHER" id="PTHR34220:SF7">
    <property type="entry name" value="SENSOR HISTIDINE KINASE YPDA"/>
    <property type="match status" value="1"/>
</dbReference>
<gene>
    <name evidence="4" type="ORF">D1013_06825</name>
</gene>
<accession>A0A3G2L4E6</accession>
<dbReference type="GO" id="GO:0016020">
    <property type="term" value="C:membrane"/>
    <property type="evidence" value="ECO:0007669"/>
    <property type="project" value="InterPro"/>
</dbReference>
<keyword evidence="5" id="KW-1185">Reference proteome</keyword>
<dbReference type="InterPro" id="IPR010559">
    <property type="entry name" value="Sig_transdc_His_kin_internal"/>
</dbReference>
<dbReference type="InterPro" id="IPR050640">
    <property type="entry name" value="Bact_2-comp_sensor_kinase"/>
</dbReference>
<name>A0A3G2L4E6_9FLAO</name>
<dbReference type="InterPro" id="IPR036890">
    <property type="entry name" value="HATPase_C_sf"/>
</dbReference>
<feature type="domain" description="Signal transduction histidine kinase internal region" evidence="3">
    <location>
        <begin position="492"/>
        <end position="569"/>
    </location>
</feature>
<sequence length="693" mass="78945">MKLNWVSLFIFFSLSAYSQQRQIDSIEQELTHHVAHDSLRLNLLSELSYLYYSIDPEKGIKSADEAIELARTLVDSNKIAIAYAYKGHNYSALGKDSAALKMYDAASDIRRLTHDKVGMARLIYNKGLVYFNQSDYLRANDANKEAYEVFKVEKDSFLMAKMLNSMGINYMYLSQYPQSLKAYMDAKVIYEDLSLQDNLEYANIHANIGLLYAHLNKPELSHQFQKLALQHFKKLGFKEGEANSLTNLGRLSTEKGNTEVAIDLYHQAYDIMKLIHNERGMASALTNIGIAHVEEGRYQAAIPFFKQTQVIYENLSNANNLAIVHDNLGECYLNLFEQSDKMADLDASLLHYRKSLDNAKTANSVRLQYVANEGIAEALSKKGDYKNAFDYKSSSVVLRDSFLSTDKREEIAKLEAKYEYEGEKALLKADFDKKQAIVKADLDKQQFISLMILLGALFFLLATGVGFVLYKKRRDALAAKKVADFKAEVAETELKALRSQMNPHFIFNSLNSIRDYMHKNDMKAAEGYLMKFAKLTRSILENSEKNWITLEEDLELMKIYIEIESMRLRSPIASKIEIDGDVDPENTLVPPMILQPFIENSIWHGVSQKEGMGELVIKVRTDGEFLICEVDDNGIGRQKSIEMKTTKKSMGLKITQSRLEILNRLKDKKGSFQVHDKEVGTSVEVKLPLELQF</sequence>
<dbReference type="SUPFAM" id="SSF48452">
    <property type="entry name" value="TPR-like"/>
    <property type="match status" value="2"/>
</dbReference>
<dbReference type="SMART" id="SM00028">
    <property type="entry name" value="TPR"/>
    <property type="match status" value="8"/>
</dbReference>
<dbReference type="OrthoDB" id="6190788at2"/>
<dbReference type="Pfam" id="PF06580">
    <property type="entry name" value="His_kinase"/>
    <property type="match status" value="1"/>
</dbReference>
<evidence type="ECO:0000313" key="4">
    <source>
        <dbReference type="EMBL" id="AYN67101.1"/>
    </source>
</evidence>
<dbReference type="Gene3D" id="3.30.565.10">
    <property type="entry name" value="Histidine kinase-like ATPase, C-terminal domain"/>
    <property type="match status" value="1"/>
</dbReference>
<dbReference type="Proteomes" id="UP000276309">
    <property type="component" value="Chromosome"/>
</dbReference>
<reference evidence="4 5" key="1">
    <citation type="submission" date="2018-08" db="EMBL/GenBank/DDBJ databases">
        <title>The reduced genetic potential of extracellular carbohydrate catabolism in Euzebyella marina RN62, a Flavobacteriia bacterium isolated from the hadal water.</title>
        <authorList>
            <person name="Xue C."/>
        </authorList>
    </citation>
    <scope>NUCLEOTIDE SEQUENCE [LARGE SCALE GENOMIC DNA]</scope>
    <source>
        <strain evidence="4 5">RN62</strain>
    </source>
</reference>
<dbReference type="KEGG" id="emar:D1013_06825"/>
<dbReference type="InterPro" id="IPR019734">
    <property type="entry name" value="TPR_rpt"/>
</dbReference>
<organism evidence="4 5">
    <name type="scientific">Euzebyella marina</name>
    <dbReference type="NCBI Taxonomy" id="1761453"/>
    <lineage>
        <taxon>Bacteria</taxon>
        <taxon>Pseudomonadati</taxon>
        <taxon>Bacteroidota</taxon>
        <taxon>Flavobacteriia</taxon>
        <taxon>Flavobacteriales</taxon>
        <taxon>Flavobacteriaceae</taxon>
        <taxon>Euzebyella</taxon>
    </lineage>
</organism>
<dbReference type="RefSeq" id="WP_121848150.1">
    <property type="nucleotide sequence ID" value="NZ_JACYFK010000003.1"/>
</dbReference>
<dbReference type="SUPFAM" id="SSF55874">
    <property type="entry name" value="ATPase domain of HSP90 chaperone/DNA topoisomerase II/histidine kinase"/>
    <property type="match status" value="1"/>
</dbReference>
<dbReference type="PROSITE" id="PS50005">
    <property type="entry name" value="TPR"/>
    <property type="match status" value="1"/>
</dbReference>
<dbReference type="InterPro" id="IPR011990">
    <property type="entry name" value="TPR-like_helical_dom_sf"/>
</dbReference>
<dbReference type="GO" id="GO:0000155">
    <property type="term" value="F:phosphorelay sensor kinase activity"/>
    <property type="evidence" value="ECO:0007669"/>
    <property type="project" value="InterPro"/>
</dbReference>
<dbReference type="EMBL" id="CP032050">
    <property type="protein sequence ID" value="AYN67101.1"/>
    <property type="molecule type" value="Genomic_DNA"/>
</dbReference>
<keyword evidence="2" id="KW-0472">Membrane</keyword>
<dbReference type="AlphaFoldDB" id="A0A3G2L4E6"/>